<protein>
    <submittedName>
        <fullName evidence="1">Uncharacterized protein</fullName>
    </submittedName>
</protein>
<organism evidence="1">
    <name type="scientific">marine sediment metagenome</name>
    <dbReference type="NCBI Taxonomy" id="412755"/>
    <lineage>
        <taxon>unclassified sequences</taxon>
        <taxon>metagenomes</taxon>
        <taxon>ecological metagenomes</taxon>
    </lineage>
</organism>
<proteinExistence type="predicted"/>
<name>A0A0F9B723_9ZZZZ</name>
<dbReference type="AlphaFoldDB" id="A0A0F9B723"/>
<evidence type="ECO:0000313" key="1">
    <source>
        <dbReference type="EMBL" id="KKK80321.1"/>
    </source>
</evidence>
<gene>
    <name evidence="1" type="ORF">LCGC14_2824650</name>
</gene>
<dbReference type="EMBL" id="LAZR01053633">
    <property type="protein sequence ID" value="KKK80321.1"/>
    <property type="molecule type" value="Genomic_DNA"/>
</dbReference>
<feature type="non-terminal residue" evidence="1">
    <location>
        <position position="1"/>
    </location>
</feature>
<sequence length="26" mass="3056">IAERQTALNSLNEQLRAVREEFKNLI</sequence>
<accession>A0A0F9B723</accession>
<comment type="caution">
    <text evidence="1">The sequence shown here is derived from an EMBL/GenBank/DDBJ whole genome shotgun (WGS) entry which is preliminary data.</text>
</comment>
<reference evidence="1" key="1">
    <citation type="journal article" date="2015" name="Nature">
        <title>Complex archaea that bridge the gap between prokaryotes and eukaryotes.</title>
        <authorList>
            <person name="Spang A."/>
            <person name="Saw J.H."/>
            <person name="Jorgensen S.L."/>
            <person name="Zaremba-Niedzwiedzka K."/>
            <person name="Martijn J."/>
            <person name="Lind A.E."/>
            <person name="van Eijk R."/>
            <person name="Schleper C."/>
            <person name="Guy L."/>
            <person name="Ettema T.J."/>
        </authorList>
    </citation>
    <scope>NUCLEOTIDE SEQUENCE</scope>
</reference>